<comment type="caution">
    <text evidence="1">The sequence shown here is derived from an EMBL/GenBank/DDBJ whole genome shotgun (WGS) entry which is preliminary data.</text>
</comment>
<name>A0ABN0VRP2_9GAMM</name>
<reference evidence="1 2" key="1">
    <citation type="journal article" date="2019" name="Int. J. Syst. Evol. Microbiol.">
        <title>The Global Catalogue of Microorganisms (GCM) 10K type strain sequencing project: providing services to taxonomists for standard genome sequencing and annotation.</title>
        <authorList>
            <consortium name="The Broad Institute Genomics Platform"/>
            <consortium name="The Broad Institute Genome Sequencing Center for Infectious Disease"/>
            <person name="Wu L."/>
            <person name="Ma J."/>
        </authorList>
    </citation>
    <scope>NUCLEOTIDE SEQUENCE [LARGE SCALE GENOMIC DNA]</scope>
    <source>
        <strain evidence="1 2">JCM 16343</strain>
    </source>
</reference>
<keyword evidence="2" id="KW-1185">Reference proteome</keyword>
<organism evidence="1 2">
    <name type="scientific">Psychrobacter aestuarii</name>
    <dbReference type="NCBI Taxonomy" id="556327"/>
    <lineage>
        <taxon>Bacteria</taxon>
        <taxon>Pseudomonadati</taxon>
        <taxon>Pseudomonadota</taxon>
        <taxon>Gammaproteobacteria</taxon>
        <taxon>Moraxellales</taxon>
        <taxon>Moraxellaceae</taxon>
        <taxon>Psychrobacter</taxon>
    </lineage>
</organism>
<accession>A0ABN0VRP2</accession>
<proteinExistence type="predicted"/>
<evidence type="ECO:0000313" key="1">
    <source>
        <dbReference type="EMBL" id="GAA0315546.1"/>
    </source>
</evidence>
<dbReference type="Proteomes" id="UP001501787">
    <property type="component" value="Unassembled WGS sequence"/>
</dbReference>
<protein>
    <submittedName>
        <fullName evidence="1">Uncharacterized protein</fullName>
    </submittedName>
</protein>
<gene>
    <name evidence="1" type="ORF">GCM10009129_11030</name>
</gene>
<sequence>MQEAVANILDEDYGLPKNMSEQRAYSVCVPNMPRCTSVDEHNVMILNALEAICLHIGCADKNAAPHDKPAAVQASEGSGRSGTIWMQIYSDTCKGSQSCDVEDTPTP</sequence>
<dbReference type="EMBL" id="BAAAFR010000001">
    <property type="protein sequence ID" value="GAA0315546.1"/>
    <property type="molecule type" value="Genomic_DNA"/>
</dbReference>
<evidence type="ECO:0000313" key="2">
    <source>
        <dbReference type="Proteomes" id="UP001501787"/>
    </source>
</evidence>
<dbReference type="RefSeq" id="WP_201503442.1">
    <property type="nucleotide sequence ID" value="NZ_BAAAFR010000001.1"/>
</dbReference>